<organism evidence="1 2">
    <name type="scientific">Mariniradius sediminis</name>
    <dbReference type="NCBI Taxonomy" id="2909237"/>
    <lineage>
        <taxon>Bacteria</taxon>
        <taxon>Pseudomonadati</taxon>
        <taxon>Bacteroidota</taxon>
        <taxon>Cytophagia</taxon>
        <taxon>Cytophagales</taxon>
        <taxon>Cyclobacteriaceae</taxon>
        <taxon>Mariniradius</taxon>
    </lineage>
</organism>
<accession>A0ABS9BSF2</accession>
<dbReference type="InterPro" id="IPR047690">
    <property type="entry name" value="IPExxxVDY_fam"/>
</dbReference>
<protein>
    <submittedName>
        <fullName evidence="1">IPExxxVDY family protein</fullName>
    </submittedName>
</protein>
<dbReference type="NCBIfam" id="NF033205">
    <property type="entry name" value="IPExxxVDY"/>
    <property type="match status" value="1"/>
</dbReference>
<dbReference type="Proteomes" id="UP001201449">
    <property type="component" value="Unassembled WGS sequence"/>
</dbReference>
<comment type="caution">
    <text evidence="1">The sequence shown here is derived from an EMBL/GenBank/DDBJ whole genome shotgun (WGS) entry which is preliminary data.</text>
</comment>
<gene>
    <name evidence="1" type="ORF">L0U89_04260</name>
</gene>
<sequence>MKKTKLFVEHHYEFELLGFVAPLKDYKIAWLINQLLKTRLARTEDYVLDFNDGSTLYISQFKEAKEHGFLQLLRNKSHHDSAASMYLIPELKMIDYFLLVQDLTGELDLNDYIGRLSESPLIQNVVKLDINKIKSKENLLTY</sequence>
<name>A0ABS9BSF2_9BACT</name>
<keyword evidence="2" id="KW-1185">Reference proteome</keyword>
<proteinExistence type="predicted"/>
<dbReference type="RefSeq" id="WP_234860386.1">
    <property type="nucleotide sequence ID" value="NZ_JAKEVZ010000002.1"/>
</dbReference>
<reference evidence="1 2" key="1">
    <citation type="submission" date="2022-01" db="EMBL/GenBank/DDBJ databases">
        <title>Mariniradius saccharolyticus sp. nov., isolated from sediment of a river.</title>
        <authorList>
            <person name="Liu H."/>
        </authorList>
    </citation>
    <scope>NUCLEOTIDE SEQUENCE [LARGE SCALE GENOMIC DNA]</scope>
    <source>
        <strain evidence="1 2">RY-2</strain>
    </source>
</reference>
<evidence type="ECO:0000313" key="2">
    <source>
        <dbReference type="Proteomes" id="UP001201449"/>
    </source>
</evidence>
<evidence type="ECO:0000313" key="1">
    <source>
        <dbReference type="EMBL" id="MCF1750275.1"/>
    </source>
</evidence>
<dbReference type="EMBL" id="JAKEVZ010000002">
    <property type="protein sequence ID" value="MCF1750275.1"/>
    <property type="molecule type" value="Genomic_DNA"/>
</dbReference>